<evidence type="ECO:0000256" key="1">
    <source>
        <dbReference type="ARBA" id="ARBA00022679"/>
    </source>
</evidence>
<name>A0A239FPE7_EKHLU</name>
<keyword evidence="1 3" id="KW-0808">Transferase</keyword>
<dbReference type="EMBL" id="FZPD01000001">
    <property type="protein sequence ID" value="SNS58787.1"/>
    <property type="molecule type" value="Genomic_DNA"/>
</dbReference>
<dbReference type="Proteomes" id="UP000198393">
    <property type="component" value="Unassembled WGS sequence"/>
</dbReference>
<dbReference type="Gene3D" id="3.90.470.20">
    <property type="entry name" value="4'-phosphopantetheinyl transferase domain"/>
    <property type="match status" value="1"/>
</dbReference>
<gene>
    <name evidence="3" type="ORF">SAMN05421640_0776</name>
</gene>
<accession>A0A239FPE7</accession>
<sequence length="172" mass="19821">MTIGIDIVDLGDPLLQERTERTLNMIKSDGDEIIDHPLLFWLLWSAKEAVFKCKREPLNFAPSNILIKINQENESISFESDGIRGRFEITDNYIIALCGNLDEIDHHVFVKTKDDWSEGIRFMIIEFFRENGMDYHIGSDELNLPIIEPDKKEISISHHGRYGAVAYPKSLL</sequence>
<protein>
    <submittedName>
        <fullName evidence="3">4'-phosphopantetheinyl transferase superfamily protein</fullName>
    </submittedName>
</protein>
<proteinExistence type="predicted"/>
<dbReference type="OrthoDB" id="663853at2"/>
<dbReference type="SUPFAM" id="SSF56214">
    <property type="entry name" value="4'-phosphopantetheinyl transferase"/>
    <property type="match status" value="1"/>
</dbReference>
<evidence type="ECO:0000313" key="3">
    <source>
        <dbReference type="EMBL" id="SNS58787.1"/>
    </source>
</evidence>
<dbReference type="RefSeq" id="WP_089355520.1">
    <property type="nucleotide sequence ID" value="NZ_FZPD01000001.1"/>
</dbReference>
<dbReference type="InterPro" id="IPR037143">
    <property type="entry name" value="4-PPantetheinyl_Trfase_dom_sf"/>
</dbReference>
<dbReference type="GO" id="GO:0008897">
    <property type="term" value="F:holo-[acyl-carrier-protein] synthase activity"/>
    <property type="evidence" value="ECO:0007669"/>
    <property type="project" value="InterPro"/>
</dbReference>
<dbReference type="Pfam" id="PF01648">
    <property type="entry name" value="ACPS"/>
    <property type="match status" value="1"/>
</dbReference>
<evidence type="ECO:0000259" key="2">
    <source>
        <dbReference type="Pfam" id="PF01648"/>
    </source>
</evidence>
<organism evidence="3 4">
    <name type="scientific">Ekhidna lutea</name>
    <dbReference type="NCBI Taxonomy" id="447679"/>
    <lineage>
        <taxon>Bacteria</taxon>
        <taxon>Pseudomonadati</taxon>
        <taxon>Bacteroidota</taxon>
        <taxon>Cytophagia</taxon>
        <taxon>Cytophagales</taxon>
        <taxon>Reichenbachiellaceae</taxon>
        <taxon>Ekhidna</taxon>
    </lineage>
</organism>
<dbReference type="GO" id="GO:0000287">
    <property type="term" value="F:magnesium ion binding"/>
    <property type="evidence" value="ECO:0007669"/>
    <property type="project" value="InterPro"/>
</dbReference>
<dbReference type="AlphaFoldDB" id="A0A239FPE7"/>
<evidence type="ECO:0000313" key="4">
    <source>
        <dbReference type="Proteomes" id="UP000198393"/>
    </source>
</evidence>
<reference evidence="3 4" key="1">
    <citation type="submission" date="2017-06" db="EMBL/GenBank/DDBJ databases">
        <authorList>
            <person name="Kim H.J."/>
            <person name="Triplett B.A."/>
        </authorList>
    </citation>
    <scope>NUCLEOTIDE SEQUENCE [LARGE SCALE GENOMIC DNA]</scope>
    <source>
        <strain evidence="3 4">DSM 19307</strain>
    </source>
</reference>
<feature type="domain" description="4'-phosphopantetheinyl transferase" evidence="2">
    <location>
        <begin position="3"/>
        <end position="98"/>
    </location>
</feature>
<dbReference type="InterPro" id="IPR008278">
    <property type="entry name" value="4-PPantetheinyl_Trfase_dom"/>
</dbReference>
<keyword evidence="4" id="KW-1185">Reference proteome</keyword>